<dbReference type="InterPro" id="IPR032675">
    <property type="entry name" value="LRR_dom_sf"/>
</dbReference>
<dbReference type="Gene3D" id="3.80.10.10">
    <property type="entry name" value="Ribonuclease Inhibitor"/>
    <property type="match status" value="1"/>
</dbReference>
<name>A0A2W2FFP4_9ACTN</name>
<dbReference type="OrthoDB" id="3362470at2"/>
<evidence type="ECO:0000313" key="1">
    <source>
        <dbReference type="EMBL" id="PZG20467.1"/>
    </source>
</evidence>
<comment type="caution">
    <text evidence="1">The sequence shown here is derived from an EMBL/GenBank/DDBJ whole genome shotgun (WGS) entry which is preliminary data.</text>
</comment>
<dbReference type="Proteomes" id="UP000248924">
    <property type="component" value="Unassembled WGS sequence"/>
</dbReference>
<proteinExistence type="predicted"/>
<gene>
    <name evidence="1" type="ORF">C1I95_09465</name>
</gene>
<keyword evidence="2" id="KW-1185">Reference proteome</keyword>
<sequence>MGGLVEVSSPIDVPRLRAELDTATRVQFQVPLSDADYRTLAAVLAEYPSVTLRAYGFDTELSTLRFLRWFPHLRRLSVAHLFHLTDLTPLHQLNAEVEFLDLGETRKPLDLTPATAFRKLRELRIATHRRGLADLLDTNPNLQGLALWRIPVDQVLPIVTLPHLQSLSLTLGSLTDAEWLTQIPTLSYLAVRNVRRLTNLEPVPRLPALQWLILNALTIDQLPDFSPSTALLRVDLDGMRRLRQPNALHGLAAAPRLRDLWVTQSSLPVEAFTPFTNHPTLTHVGVGLGSERRNQAAKHLLARTPPRDNDHFAATHNLLYIL</sequence>
<dbReference type="SUPFAM" id="SSF52058">
    <property type="entry name" value="L domain-like"/>
    <property type="match status" value="1"/>
</dbReference>
<organism evidence="1 2">
    <name type="scientific">Micromonospora craterilacus</name>
    <dbReference type="NCBI Taxonomy" id="1655439"/>
    <lineage>
        <taxon>Bacteria</taxon>
        <taxon>Bacillati</taxon>
        <taxon>Actinomycetota</taxon>
        <taxon>Actinomycetes</taxon>
        <taxon>Micromonosporales</taxon>
        <taxon>Micromonosporaceae</taxon>
        <taxon>Micromonospora</taxon>
    </lineage>
</organism>
<evidence type="ECO:0008006" key="3">
    <source>
        <dbReference type="Google" id="ProtNLM"/>
    </source>
</evidence>
<dbReference type="EMBL" id="POTY01000041">
    <property type="protein sequence ID" value="PZG20467.1"/>
    <property type="molecule type" value="Genomic_DNA"/>
</dbReference>
<dbReference type="AlphaFoldDB" id="A0A2W2FFP4"/>
<accession>A0A2W2FFP4</accession>
<protein>
    <recommendedName>
        <fullName evidence="3">Leucine-rich repeat domain-containing protein</fullName>
    </recommendedName>
</protein>
<evidence type="ECO:0000313" key="2">
    <source>
        <dbReference type="Proteomes" id="UP000248924"/>
    </source>
</evidence>
<reference evidence="1 2" key="1">
    <citation type="submission" date="2018-01" db="EMBL/GenBank/DDBJ databases">
        <title>Draft genome sequence of Jishengella sp. NA12.</title>
        <authorList>
            <person name="Sahin N."/>
            <person name="Ay H."/>
            <person name="Saygin H."/>
        </authorList>
    </citation>
    <scope>NUCLEOTIDE SEQUENCE [LARGE SCALE GENOMIC DNA]</scope>
    <source>
        <strain evidence="1 2">NA12</strain>
    </source>
</reference>
<dbReference type="RefSeq" id="WP_111213420.1">
    <property type="nucleotide sequence ID" value="NZ_POTY01000041.1"/>
</dbReference>